<dbReference type="GeneID" id="98178848"/>
<dbReference type="EMBL" id="BAAFSV010000004">
    <property type="protein sequence ID" value="GAB1317895.1"/>
    <property type="molecule type" value="Genomic_DNA"/>
</dbReference>
<feature type="domain" description="CHAT" evidence="1">
    <location>
        <begin position="959"/>
        <end position="1250"/>
    </location>
</feature>
<protein>
    <recommendedName>
        <fullName evidence="1">CHAT domain-containing protein</fullName>
    </recommendedName>
</protein>
<dbReference type="RefSeq" id="XP_070919626.1">
    <property type="nucleotide sequence ID" value="XM_071063525.1"/>
</dbReference>
<dbReference type="Pfam" id="PF12770">
    <property type="entry name" value="CHAT"/>
    <property type="match status" value="1"/>
</dbReference>
<comment type="caution">
    <text evidence="2">The sequence shown here is derived from an EMBL/GenBank/DDBJ whole genome shotgun (WGS) entry which is preliminary data.</text>
</comment>
<accession>A0ABQ0GK12</accession>
<name>A0ABQ0GK12_9PEZI</name>
<dbReference type="InterPro" id="IPR024983">
    <property type="entry name" value="CHAT_dom"/>
</dbReference>
<gene>
    <name evidence="2" type="ORF">MFIFM68171_08105</name>
</gene>
<keyword evidence="3" id="KW-1185">Reference proteome</keyword>
<dbReference type="Proteomes" id="UP001628179">
    <property type="component" value="Unassembled WGS sequence"/>
</dbReference>
<evidence type="ECO:0000313" key="3">
    <source>
        <dbReference type="Proteomes" id="UP001628179"/>
    </source>
</evidence>
<sequence>MTYMQPYYPNADPMVSEARRLRDLGDYRAALAAFDAIDGQPFVALEAAGMLLEQGLAGESLLRLHPLRASAYAPTLIDGPESCGLFPLLEGCAYAISTGKFSQAMPAVNHVYHRYLAPLSSGYFVNSHNIEPRMISTVLLYHELCALAKLVGYTPVPPVLPLAFFQNLITHLMQGARYDEARRVATQGRIWHQDLDASGVLRSILATPNISDIVYANACMSLADCIGEGGADAMSSYHATLKTANDFYLRSSHRFGPLLVQAKLLQKGLCQGTPDQWTDGLFDVESKLETYGAWNDITSCIRGIIELNEREFLGVDESLQVRLEHVLQSMRHEGCSPVVVVLLDLLRHMLWLKGGANVGRTLVSLEKLQEFISSKGMEVPALSFLVHQTLHDSYKKLGNIDKAAEVAAKQPGFIHPRAEAILGYDAFFRSVRKETESAVGGAMSDRTTLEADLWRVQQLMGSLHDSEDRSAQVQRLCNLCNLYLTQAEERRRDIDDTEGLIERILHDVDAYSAQLPQRSWATWAGHAKQIRARFQYLRNDRSIDNNQKQHHLNLAVALNNQAISMYDNEGLAFLSATARQQLAVCHKTLWLLHGDNSGSEDSDFSKAAALHMEAKDLLDRCGELASSRQNARLLLGVWVSAVTKGITRVRVRRWQDSAAQTSGSNTLSNLASSIFSRPVIANVLSRHRVVSQVLATLQPTQSHVSQPLIETLSPLEECVKGLAELDLIAAMDRDDVSALKDRRQAIAARQELNKAYGSREMFDVAFQVFDHRNDLRTLWHWVQKSKARSICDELGLGVNLPGYLKDSLAHDPAAQKMLQEEANLVAEIEEELGKVNWGNSIYLRQVLWSKRQEMRSNQVVSEVLDLREGQPLSLDRVCRLMEAIPEPETRRSTVFVDWVVINKYYCLIVLTGGELHHFRTHCTVHHTEQWKSNFQDRKRGASSGLIGTDLAYLRWLSPLVEPLEKLSQPGDLLVFSPSQDLFGIPLHAAVLNEDTNKVVIERNPVVYGHSTTTLCHSIAREVWGQRTPSTPHATVVVYEEDEKGRPWNDEQKEQGYDEILDMLDLNKQDNTRSLVYGDGIGKSDIESRLRSAAVLTFIGHGDDHPSGNKLLQGIRLSGHGGNPAPGAASVPSPRYTAADVLAMQFMPATSLVVLLACESAVESRDRLDEPTGLISALLCAGVSSVIGTMWKLRADTAARFASSLRRHLGEDMSRLAIIDLALAFQRSTLELKASEQGELPYHWASLALHGSWIMCRRCEL</sequence>
<reference evidence="2 3" key="1">
    <citation type="submission" date="2024-09" db="EMBL/GenBank/DDBJ databases">
        <title>Itraconazole resistance in Madurella fahalii resulting from another homologue of gene encoding cytochrome P450 14-alpha sterol demethylase (CYP51).</title>
        <authorList>
            <person name="Yoshioka I."/>
            <person name="Fahal A.H."/>
            <person name="Kaneko S."/>
            <person name="Yaguchi T."/>
        </authorList>
    </citation>
    <scope>NUCLEOTIDE SEQUENCE [LARGE SCALE GENOMIC DNA]</scope>
    <source>
        <strain evidence="2 3">IFM 68171</strain>
    </source>
</reference>
<organism evidence="2 3">
    <name type="scientific">Madurella fahalii</name>
    <dbReference type="NCBI Taxonomy" id="1157608"/>
    <lineage>
        <taxon>Eukaryota</taxon>
        <taxon>Fungi</taxon>
        <taxon>Dikarya</taxon>
        <taxon>Ascomycota</taxon>
        <taxon>Pezizomycotina</taxon>
        <taxon>Sordariomycetes</taxon>
        <taxon>Sordariomycetidae</taxon>
        <taxon>Sordariales</taxon>
        <taxon>Sordariales incertae sedis</taxon>
        <taxon>Madurella</taxon>
    </lineage>
</organism>
<proteinExistence type="predicted"/>
<evidence type="ECO:0000313" key="2">
    <source>
        <dbReference type="EMBL" id="GAB1317895.1"/>
    </source>
</evidence>
<evidence type="ECO:0000259" key="1">
    <source>
        <dbReference type="Pfam" id="PF12770"/>
    </source>
</evidence>